<feature type="transmembrane region" description="Helical" evidence="1">
    <location>
        <begin position="31"/>
        <end position="49"/>
    </location>
</feature>
<proteinExistence type="predicted"/>
<keyword evidence="3" id="KW-1185">Reference proteome</keyword>
<dbReference type="EMBL" id="JBHSHC010000096">
    <property type="protein sequence ID" value="MFC4768113.1"/>
    <property type="molecule type" value="Genomic_DNA"/>
</dbReference>
<dbReference type="RefSeq" id="WP_380026038.1">
    <property type="nucleotide sequence ID" value="NZ_JBHSHC010000096.1"/>
</dbReference>
<reference evidence="3" key="1">
    <citation type="journal article" date="2019" name="Int. J. Syst. Evol. Microbiol.">
        <title>The Global Catalogue of Microorganisms (GCM) 10K type strain sequencing project: providing services to taxonomists for standard genome sequencing and annotation.</title>
        <authorList>
            <consortium name="The Broad Institute Genomics Platform"/>
            <consortium name="The Broad Institute Genome Sequencing Center for Infectious Disease"/>
            <person name="Wu L."/>
            <person name="Ma J."/>
        </authorList>
    </citation>
    <scope>NUCLEOTIDE SEQUENCE [LARGE SCALE GENOMIC DNA]</scope>
    <source>
        <strain evidence="3">WYCCWR 12678</strain>
    </source>
</reference>
<feature type="transmembrane region" description="Helical" evidence="1">
    <location>
        <begin position="61"/>
        <end position="80"/>
    </location>
</feature>
<name>A0ABV9Q2X8_9BACL</name>
<keyword evidence="1" id="KW-0812">Transmembrane</keyword>
<dbReference type="Proteomes" id="UP001596002">
    <property type="component" value="Unassembled WGS sequence"/>
</dbReference>
<protein>
    <recommendedName>
        <fullName evidence="4">Yip1 domain-containing protein</fullName>
    </recommendedName>
</protein>
<evidence type="ECO:0000313" key="3">
    <source>
        <dbReference type="Proteomes" id="UP001596002"/>
    </source>
</evidence>
<keyword evidence="1" id="KW-1133">Transmembrane helix</keyword>
<evidence type="ECO:0008006" key="4">
    <source>
        <dbReference type="Google" id="ProtNLM"/>
    </source>
</evidence>
<comment type="caution">
    <text evidence="2">The sequence shown here is derived from an EMBL/GenBank/DDBJ whole genome shotgun (WGS) entry which is preliminary data.</text>
</comment>
<keyword evidence="1" id="KW-0472">Membrane</keyword>
<sequence>MQQTILDLFTYPSRTIDRLLAEKNYVQANRIFFLTMVVVSLSLVLSLYLQQYKIAPISPWLITLVAIGPIGGLLFTRFLFRQLVKLGLLMVANQTYPSDPTERRERSQELYLLYPYHVVSLIIPAVVLPFVVAPTSGDSLHLLAKLVLMIGYLLLSWGTLVFQIAVMVMIVKRVYNVTAAQAFWGPMLAYFLFAVAAGFISVALALIITLAVRFLS</sequence>
<accession>A0ABV9Q2X8</accession>
<evidence type="ECO:0000256" key="1">
    <source>
        <dbReference type="SAM" id="Phobius"/>
    </source>
</evidence>
<organism evidence="2 3">
    <name type="scientific">Effusibacillus consociatus</name>
    <dbReference type="NCBI Taxonomy" id="1117041"/>
    <lineage>
        <taxon>Bacteria</taxon>
        <taxon>Bacillati</taxon>
        <taxon>Bacillota</taxon>
        <taxon>Bacilli</taxon>
        <taxon>Bacillales</taxon>
        <taxon>Alicyclobacillaceae</taxon>
        <taxon>Effusibacillus</taxon>
    </lineage>
</organism>
<gene>
    <name evidence="2" type="ORF">ACFO8Q_12205</name>
</gene>
<feature type="transmembrane region" description="Helical" evidence="1">
    <location>
        <begin position="146"/>
        <end position="170"/>
    </location>
</feature>
<feature type="transmembrane region" description="Helical" evidence="1">
    <location>
        <begin position="114"/>
        <end position="134"/>
    </location>
</feature>
<evidence type="ECO:0000313" key="2">
    <source>
        <dbReference type="EMBL" id="MFC4768113.1"/>
    </source>
</evidence>
<feature type="transmembrane region" description="Helical" evidence="1">
    <location>
        <begin position="190"/>
        <end position="215"/>
    </location>
</feature>